<reference evidence="1 2" key="1">
    <citation type="submission" date="2018-01" db="EMBL/GenBank/DDBJ databases">
        <title>Draft Genomic Sequencing Of Potential Extraintestinal Pathogenic Escherichia coli B8S18 Isolated From Retail Chicken Skin.</title>
        <authorList>
            <person name="Xu A."/>
            <person name="Tilman S."/>
            <person name="Wisser-Parker K."/>
            <person name="Sheen S."/>
            <person name="Sommers C."/>
        </authorList>
    </citation>
    <scope>NUCLEOTIDE SEQUENCE [LARGE SCALE GENOMIC DNA]</scope>
    <source>
        <strain evidence="1 2">B8S18Com</strain>
    </source>
</reference>
<dbReference type="Gene3D" id="2.160.20.80">
    <property type="entry name" value="E3 ubiquitin-protein ligase SopA"/>
    <property type="match status" value="1"/>
</dbReference>
<evidence type="ECO:0000313" key="1">
    <source>
        <dbReference type="EMBL" id="PNY69850.1"/>
    </source>
</evidence>
<evidence type="ECO:0000313" key="2">
    <source>
        <dbReference type="Proteomes" id="UP000236598"/>
    </source>
</evidence>
<gene>
    <name evidence="1" type="ORF">C2M16_01270</name>
</gene>
<dbReference type="SUPFAM" id="SSF141571">
    <property type="entry name" value="Pentapeptide repeat-like"/>
    <property type="match status" value="1"/>
</dbReference>
<protein>
    <recommendedName>
        <fullName evidence="3">Pentapeptide repeat-containing protein</fullName>
    </recommendedName>
</protein>
<evidence type="ECO:0008006" key="3">
    <source>
        <dbReference type="Google" id="ProtNLM"/>
    </source>
</evidence>
<dbReference type="RefSeq" id="WP_032302780.1">
    <property type="nucleotide sequence ID" value="NZ_CAXUAK010000001.1"/>
</dbReference>
<dbReference type="Proteomes" id="UP000236598">
    <property type="component" value="Unassembled WGS sequence"/>
</dbReference>
<name>A0A2K3TZY3_ECOLX</name>
<dbReference type="EMBL" id="PPHQ01000001">
    <property type="protein sequence ID" value="PNY69850.1"/>
    <property type="molecule type" value="Genomic_DNA"/>
</dbReference>
<sequence>MINNVSEQSSSFLSTQPNQSDNLMASLREFFTILKSSHKDELSTWDTIYLNLVLAINADSETIKNDMSLGNIIYSANNYFNSFFSSAFETGTKTYLGTSQNNEVEIKIGNERITIGVRNKVSGKMERQEFLFPLHYENKLQCELEKNFTIDSYPLLYRYTLGCKIANAIFEKVYNRIVFNKEQYITIIKDAFIHFYDYSRRYTMSEDIDKESVINTIALMSTFCNSDNTSGEIFSDDIALEDSPEPDLNVEHTITLGFANDDLKFNPITYSEVLTRFYSFQNIVLNLCPEMHSSHYNDICSVSVDMTKGKQCMIHLMVNEEVFMSLPIPITTMARDHDSNLVNLKTLLNDGCFIKYSHFDAVGLMKKNLNHLYLSHSLVNESILKGCCFENGSLGDVKITNSNLTKNVFSNFTFRATKINNVNAHSSKFVHCHFYSVDMIRVNLYKCLFHECSMHDVKIKPWLPVKWTKELINDYLYGCLLSLYSICVRDIFNMTVGNNVKVAADAFIEILYSLKNKYCIKLLSAQDRAFIYEFAKMIFAYINDRSLEVTLLSCFAETDQTRIQSYIPQPQDAEKFWNNLQYKVTLPIH</sequence>
<proteinExistence type="predicted"/>
<organism evidence="1 2">
    <name type="scientific">Escherichia coli</name>
    <dbReference type="NCBI Taxonomy" id="562"/>
    <lineage>
        <taxon>Bacteria</taxon>
        <taxon>Pseudomonadati</taxon>
        <taxon>Pseudomonadota</taxon>
        <taxon>Gammaproteobacteria</taxon>
        <taxon>Enterobacterales</taxon>
        <taxon>Enterobacteriaceae</taxon>
        <taxon>Escherichia</taxon>
    </lineage>
</organism>
<accession>A0A2K3TZY3</accession>
<dbReference type="AlphaFoldDB" id="A0A2K3TZY3"/>
<comment type="caution">
    <text evidence="1">The sequence shown here is derived from an EMBL/GenBank/DDBJ whole genome shotgun (WGS) entry which is preliminary data.</text>
</comment>